<keyword evidence="2" id="KW-1185">Reference proteome</keyword>
<dbReference type="Proteomes" id="UP001356427">
    <property type="component" value="Unassembled WGS sequence"/>
</dbReference>
<reference evidence="1 2" key="1">
    <citation type="submission" date="2021-04" db="EMBL/GenBank/DDBJ databases">
        <authorList>
            <person name="De Guttry C."/>
            <person name="Zahm M."/>
            <person name="Klopp C."/>
            <person name="Cabau C."/>
            <person name="Louis A."/>
            <person name="Berthelot C."/>
            <person name="Parey E."/>
            <person name="Roest Crollius H."/>
            <person name="Montfort J."/>
            <person name="Robinson-Rechavi M."/>
            <person name="Bucao C."/>
            <person name="Bouchez O."/>
            <person name="Gislard M."/>
            <person name="Lluch J."/>
            <person name="Milhes M."/>
            <person name="Lampietro C."/>
            <person name="Lopez Roques C."/>
            <person name="Donnadieu C."/>
            <person name="Braasch I."/>
            <person name="Desvignes T."/>
            <person name="Postlethwait J."/>
            <person name="Bobe J."/>
            <person name="Wedekind C."/>
            <person name="Guiguen Y."/>
        </authorList>
    </citation>
    <scope>NUCLEOTIDE SEQUENCE [LARGE SCALE GENOMIC DNA]</scope>
    <source>
        <strain evidence="1">Cs_M1</strain>
        <tissue evidence="1">Blood</tissue>
    </source>
</reference>
<protein>
    <submittedName>
        <fullName evidence="1">Uncharacterized protein</fullName>
    </submittedName>
</protein>
<proteinExistence type="predicted"/>
<organism evidence="1 2">
    <name type="scientific">Coregonus suidteri</name>
    <dbReference type="NCBI Taxonomy" id="861788"/>
    <lineage>
        <taxon>Eukaryota</taxon>
        <taxon>Metazoa</taxon>
        <taxon>Chordata</taxon>
        <taxon>Craniata</taxon>
        <taxon>Vertebrata</taxon>
        <taxon>Euteleostomi</taxon>
        <taxon>Actinopterygii</taxon>
        <taxon>Neopterygii</taxon>
        <taxon>Teleostei</taxon>
        <taxon>Protacanthopterygii</taxon>
        <taxon>Salmoniformes</taxon>
        <taxon>Salmonidae</taxon>
        <taxon>Coregoninae</taxon>
        <taxon>Coregonus</taxon>
    </lineage>
</organism>
<evidence type="ECO:0000313" key="1">
    <source>
        <dbReference type="EMBL" id="KAK6327632.1"/>
    </source>
</evidence>
<name>A0AAN8MLA9_9TELE</name>
<dbReference type="EMBL" id="JAGTTL010000002">
    <property type="protein sequence ID" value="KAK6327632.1"/>
    <property type="molecule type" value="Genomic_DNA"/>
</dbReference>
<feature type="non-terminal residue" evidence="1">
    <location>
        <position position="1"/>
    </location>
</feature>
<sequence length="93" mass="9955">TICHHKKEACFYLFKCRHPLAVAVQLQGIASLPGCPAGTTHGQVELVALAQAAALLARRRQATHLPVLVHGPGVDQDHLEELVCGVLSYPVGR</sequence>
<accession>A0AAN8MLA9</accession>
<gene>
    <name evidence="1" type="ORF">J4Q44_G00032770</name>
</gene>
<comment type="caution">
    <text evidence="1">The sequence shown here is derived from an EMBL/GenBank/DDBJ whole genome shotgun (WGS) entry which is preliminary data.</text>
</comment>
<dbReference type="AlphaFoldDB" id="A0AAN8MLA9"/>
<evidence type="ECO:0000313" key="2">
    <source>
        <dbReference type="Proteomes" id="UP001356427"/>
    </source>
</evidence>